<protein>
    <submittedName>
        <fullName evidence="1">Uncharacterized protein</fullName>
    </submittedName>
</protein>
<proteinExistence type="predicted"/>
<dbReference type="EMBL" id="BNCO01000014">
    <property type="protein sequence ID" value="GIL53083.1"/>
    <property type="molecule type" value="Genomic_DNA"/>
</dbReference>
<name>A0A8J4F0P7_9CHLO</name>
<organism evidence="1 2">
    <name type="scientific">Volvox africanus</name>
    <dbReference type="NCBI Taxonomy" id="51714"/>
    <lineage>
        <taxon>Eukaryota</taxon>
        <taxon>Viridiplantae</taxon>
        <taxon>Chlorophyta</taxon>
        <taxon>core chlorophytes</taxon>
        <taxon>Chlorophyceae</taxon>
        <taxon>CS clade</taxon>
        <taxon>Chlamydomonadales</taxon>
        <taxon>Volvocaceae</taxon>
        <taxon>Volvox</taxon>
    </lineage>
</organism>
<gene>
    <name evidence="1" type="ORF">Vafri_8768</name>
</gene>
<accession>A0A8J4F0P7</accession>
<reference evidence="1" key="1">
    <citation type="journal article" date="2021" name="Proc. Natl. Acad. Sci. U.S.A.">
        <title>Three genomes in the algal genus Volvox reveal the fate of a haploid sex-determining region after a transition to homothallism.</title>
        <authorList>
            <person name="Yamamoto K."/>
            <person name="Hamaji T."/>
            <person name="Kawai-Toyooka H."/>
            <person name="Matsuzaki R."/>
            <person name="Takahashi F."/>
            <person name="Nishimura Y."/>
            <person name="Kawachi M."/>
            <person name="Noguchi H."/>
            <person name="Minakuchi Y."/>
            <person name="Umen J.G."/>
            <person name="Toyoda A."/>
            <person name="Nozaki H."/>
        </authorList>
    </citation>
    <scope>NUCLEOTIDE SEQUENCE</scope>
    <source>
        <strain evidence="1">NIES-3780</strain>
    </source>
</reference>
<evidence type="ECO:0000313" key="2">
    <source>
        <dbReference type="Proteomes" id="UP000747399"/>
    </source>
</evidence>
<dbReference type="AlphaFoldDB" id="A0A8J4F0P7"/>
<comment type="caution">
    <text evidence="1">The sequence shown here is derived from an EMBL/GenBank/DDBJ whole genome shotgun (WGS) entry which is preliminary data.</text>
</comment>
<dbReference type="Proteomes" id="UP000747399">
    <property type="component" value="Unassembled WGS sequence"/>
</dbReference>
<sequence>MHRHQTHNHQNLPALAASAAPAPANSPSALHPCWHQPCRPPHPGMFAPHVTPDLLPEELARVMGPLINLVAGLPEALQLQLLLSGTTTDTTVYVCAFTQALQFAYLTPHHMAVLKP</sequence>
<keyword evidence="2" id="KW-1185">Reference proteome</keyword>
<evidence type="ECO:0000313" key="1">
    <source>
        <dbReference type="EMBL" id="GIL53083.1"/>
    </source>
</evidence>